<dbReference type="Proteomes" id="UP001596353">
    <property type="component" value="Unassembled WGS sequence"/>
</dbReference>
<accession>A0ABW2B0D7</accession>
<proteinExistence type="predicted"/>
<organism evidence="1 2">
    <name type="scientific">Sulfitobacter porphyrae</name>
    <dbReference type="NCBI Taxonomy" id="1246864"/>
    <lineage>
        <taxon>Bacteria</taxon>
        <taxon>Pseudomonadati</taxon>
        <taxon>Pseudomonadota</taxon>
        <taxon>Alphaproteobacteria</taxon>
        <taxon>Rhodobacterales</taxon>
        <taxon>Roseobacteraceae</taxon>
        <taxon>Sulfitobacter</taxon>
    </lineage>
</organism>
<dbReference type="EMBL" id="JBHSWG010000001">
    <property type="protein sequence ID" value="MFC6759160.1"/>
    <property type="molecule type" value="Genomic_DNA"/>
</dbReference>
<evidence type="ECO:0000313" key="2">
    <source>
        <dbReference type="Proteomes" id="UP001596353"/>
    </source>
</evidence>
<reference evidence="2" key="1">
    <citation type="journal article" date="2019" name="Int. J. Syst. Evol. Microbiol.">
        <title>The Global Catalogue of Microorganisms (GCM) 10K type strain sequencing project: providing services to taxonomists for standard genome sequencing and annotation.</title>
        <authorList>
            <consortium name="The Broad Institute Genomics Platform"/>
            <consortium name="The Broad Institute Genome Sequencing Center for Infectious Disease"/>
            <person name="Wu L."/>
            <person name="Ma J."/>
        </authorList>
    </citation>
    <scope>NUCLEOTIDE SEQUENCE [LARGE SCALE GENOMIC DNA]</scope>
    <source>
        <strain evidence="2">CCUG 66188</strain>
    </source>
</reference>
<keyword evidence="2" id="KW-1185">Reference proteome</keyword>
<gene>
    <name evidence="1" type="ORF">ACFQFQ_06065</name>
</gene>
<protein>
    <recommendedName>
        <fullName evidence="3">Peptidase S74 domain-containing protein</fullName>
    </recommendedName>
</protein>
<evidence type="ECO:0008006" key="3">
    <source>
        <dbReference type="Google" id="ProtNLM"/>
    </source>
</evidence>
<sequence>MNRLFQPYILALGLLTPFAIPVAAEILSSTSPSIRANLCVGGSCLEDESFSGDFNQVVVKASNTRILFDDATTIDNFASDHWALQANERLFDGRNQFMLKNDTLGTIPVTVQAGAGTNALFLATGGNVGLGTSIPQAPLQVETSTTGGIRLNRSNVGLGGQSWETVIFDNGDFGLRDTTNGTTPFAMRPGAPSNGVFLEFDAAQINTGYQDYNFEVRWDSGTSLWADGGTGNIGIGTIFPEQVLHIQTDTPNTDAFALFDAAGSGSDAAFLLRQQGIIPTTWEFRNQQDSGRLNVGIAGGNTPLKIDNAANNNLMRLGRNGRPGEVNITGTLVVNNTQLNVPDYVFADDYALRPLAEVQAFIDENSHLPEVPSEAEIKANGVDMTEMQMVLLKKVEELTLYTLEQDAMIAALHDKAAQSDAQAQLITSLQLRLEALEATR</sequence>
<name>A0ABW2B0D7_9RHOB</name>
<evidence type="ECO:0000313" key="1">
    <source>
        <dbReference type="EMBL" id="MFC6759160.1"/>
    </source>
</evidence>
<comment type="caution">
    <text evidence="1">The sequence shown here is derived from an EMBL/GenBank/DDBJ whole genome shotgun (WGS) entry which is preliminary data.</text>
</comment>